<feature type="domain" description="Glycoside hydrolase family 19 catalytic" evidence="1">
    <location>
        <begin position="88"/>
        <end position="168"/>
    </location>
</feature>
<evidence type="ECO:0000259" key="1">
    <source>
        <dbReference type="Pfam" id="PF00182"/>
    </source>
</evidence>
<dbReference type="InterPro" id="IPR000726">
    <property type="entry name" value="Glyco_hydro_19_cat"/>
</dbReference>
<gene>
    <name evidence="2" type="ORF">A7985_21930</name>
</gene>
<dbReference type="AlphaFoldDB" id="A0A1C0TKN1"/>
<keyword evidence="2" id="KW-0378">Hydrolase</keyword>
<dbReference type="SUPFAM" id="SSF53955">
    <property type="entry name" value="Lysozyme-like"/>
    <property type="match status" value="1"/>
</dbReference>
<reference evidence="3" key="1">
    <citation type="submission" date="2016-07" db="EMBL/GenBank/DDBJ databases">
        <authorList>
            <person name="Florea S."/>
            <person name="Webb J.S."/>
            <person name="Jaromczyk J."/>
            <person name="Schardl C.L."/>
        </authorList>
    </citation>
    <scope>NUCLEOTIDE SEQUENCE [LARGE SCALE GENOMIC DNA]</scope>
    <source>
        <strain evidence="3">IPB1</strain>
    </source>
</reference>
<dbReference type="InterPro" id="IPR023346">
    <property type="entry name" value="Lysozyme-like_dom_sf"/>
</dbReference>
<sequence>MATSLTLELLAEIVPQAKTDNIEKYLTALNEVLPQFDISTPLRIAHFLAQIAHESGYFRCSSENLNYSDNALRAVFGKYFPDEESAADYARQPEKIANRVYANRMGNGDEESGDGWKYRGRGLIQLTGKDNYLRCGDALNLDLVNDPEVVSDDPKVAIQSACHYWQSCNLNALADADELVKITKRINGGTNGLDDRAALLNRAKQFLDIA</sequence>
<dbReference type="PANTHER" id="PTHR34408:SF1">
    <property type="entry name" value="GLYCOSYL HYDROLASE FAMILY 19 DOMAIN-CONTAINING PROTEIN HI_1415"/>
    <property type="match status" value="1"/>
</dbReference>
<accession>A0A1C0TKN1</accession>
<evidence type="ECO:0000313" key="2">
    <source>
        <dbReference type="EMBL" id="OCQ19107.1"/>
    </source>
</evidence>
<evidence type="ECO:0000313" key="3">
    <source>
        <dbReference type="Proteomes" id="UP000093366"/>
    </source>
</evidence>
<protein>
    <submittedName>
        <fullName evidence="2">Glycoside hydrolase family 19</fullName>
    </submittedName>
</protein>
<proteinExistence type="predicted"/>
<dbReference type="Gene3D" id="1.10.530.10">
    <property type="match status" value="1"/>
</dbReference>
<dbReference type="Proteomes" id="UP000093366">
    <property type="component" value="Unassembled WGS sequence"/>
</dbReference>
<dbReference type="OrthoDB" id="9798982at2"/>
<dbReference type="GO" id="GO:0016998">
    <property type="term" value="P:cell wall macromolecule catabolic process"/>
    <property type="evidence" value="ECO:0007669"/>
    <property type="project" value="InterPro"/>
</dbReference>
<dbReference type="GO" id="GO:0004568">
    <property type="term" value="F:chitinase activity"/>
    <property type="evidence" value="ECO:0007669"/>
    <property type="project" value="InterPro"/>
</dbReference>
<dbReference type="GO" id="GO:0006032">
    <property type="term" value="P:chitin catabolic process"/>
    <property type="evidence" value="ECO:0007669"/>
    <property type="project" value="InterPro"/>
</dbReference>
<dbReference type="RefSeq" id="WP_065792578.1">
    <property type="nucleotide sequence ID" value="NZ_MAUJ01000010.1"/>
</dbReference>
<comment type="caution">
    <text evidence="2">The sequence shown here is derived from an EMBL/GenBank/DDBJ whole genome shotgun (WGS) entry which is preliminary data.</text>
</comment>
<organism evidence="2 3">
    <name type="scientific">Pseudoalteromonas luteoviolacea</name>
    <dbReference type="NCBI Taxonomy" id="43657"/>
    <lineage>
        <taxon>Bacteria</taxon>
        <taxon>Pseudomonadati</taxon>
        <taxon>Pseudomonadota</taxon>
        <taxon>Gammaproteobacteria</taxon>
        <taxon>Alteromonadales</taxon>
        <taxon>Pseudoalteromonadaceae</taxon>
        <taxon>Pseudoalteromonas</taxon>
    </lineage>
</organism>
<dbReference type="Pfam" id="PF00182">
    <property type="entry name" value="Glyco_hydro_19"/>
    <property type="match status" value="1"/>
</dbReference>
<name>A0A1C0TKN1_9GAMM</name>
<dbReference type="PANTHER" id="PTHR34408">
    <property type="entry name" value="FAMILY PROTEIN, PUTATIVE-RELATED"/>
    <property type="match status" value="1"/>
</dbReference>
<dbReference type="EMBL" id="MAUJ01000010">
    <property type="protein sequence ID" value="OCQ19107.1"/>
    <property type="molecule type" value="Genomic_DNA"/>
</dbReference>
<dbReference type="InterPro" id="IPR052354">
    <property type="entry name" value="Cell_Wall_Dynamics_Protein"/>
</dbReference>